<evidence type="ECO:0000313" key="7">
    <source>
        <dbReference type="EMBL" id="KAG9231017.1"/>
    </source>
</evidence>
<dbReference type="SUPFAM" id="SSF116907">
    <property type="entry name" value="Hook domain"/>
    <property type="match status" value="1"/>
</dbReference>
<comment type="subcellular location">
    <subcellularLocation>
        <location evidence="1">Cytoplasm</location>
    </subcellularLocation>
</comment>
<dbReference type="Gene3D" id="1.10.418.10">
    <property type="entry name" value="Calponin-like domain"/>
    <property type="match status" value="1"/>
</dbReference>
<accession>A0A9P7YD47</accession>
<reference evidence="7" key="1">
    <citation type="journal article" date="2021" name="IMA Fungus">
        <title>Genomic characterization of three marine fungi, including Emericellopsis atlantica sp. nov. with signatures of a generalist lifestyle and marine biomass degradation.</title>
        <authorList>
            <person name="Hagestad O.C."/>
            <person name="Hou L."/>
            <person name="Andersen J.H."/>
            <person name="Hansen E.H."/>
            <person name="Altermark B."/>
            <person name="Li C."/>
            <person name="Kuhnert E."/>
            <person name="Cox R.J."/>
            <person name="Crous P.W."/>
            <person name="Spatafora J.W."/>
            <person name="Lail K."/>
            <person name="Amirebrahimi M."/>
            <person name="Lipzen A."/>
            <person name="Pangilinan J."/>
            <person name="Andreopoulos W."/>
            <person name="Hayes R.D."/>
            <person name="Ng V."/>
            <person name="Grigoriev I.V."/>
            <person name="Jackson S.A."/>
            <person name="Sutton T.D.S."/>
            <person name="Dobson A.D.W."/>
            <person name="Rama T."/>
        </authorList>
    </citation>
    <scope>NUCLEOTIDE SEQUENCE</scope>
    <source>
        <strain evidence="7">TRa018bII</strain>
    </source>
</reference>
<dbReference type="GO" id="GO:0005737">
    <property type="term" value="C:cytoplasm"/>
    <property type="evidence" value="ECO:0007669"/>
    <property type="project" value="UniProtKB-SubCell"/>
</dbReference>
<organism evidence="7 8">
    <name type="scientific">Amylocarpus encephaloides</name>
    <dbReference type="NCBI Taxonomy" id="45428"/>
    <lineage>
        <taxon>Eukaryota</taxon>
        <taxon>Fungi</taxon>
        <taxon>Dikarya</taxon>
        <taxon>Ascomycota</taxon>
        <taxon>Pezizomycotina</taxon>
        <taxon>Leotiomycetes</taxon>
        <taxon>Helotiales</taxon>
        <taxon>Helotiales incertae sedis</taxon>
        <taxon>Amylocarpus</taxon>
    </lineage>
</organism>
<gene>
    <name evidence="7" type="ORF">BJ875DRAFT_430577</name>
</gene>
<evidence type="ECO:0000256" key="3">
    <source>
        <dbReference type="ARBA" id="ARBA00023054"/>
    </source>
</evidence>
<keyword evidence="8" id="KW-1185">Reference proteome</keyword>
<dbReference type="AlphaFoldDB" id="A0A9P7YD47"/>
<comment type="caution">
    <text evidence="7">The sequence shown here is derived from an EMBL/GenBank/DDBJ whole genome shotgun (WGS) entry which is preliminary data.</text>
</comment>
<name>A0A9P7YD47_9HELO</name>
<feature type="coiled-coil region" evidence="4">
    <location>
        <begin position="468"/>
        <end position="502"/>
    </location>
</feature>
<evidence type="ECO:0000256" key="5">
    <source>
        <dbReference type="SAM" id="MobiDB-lite"/>
    </source>
</evidence>
<evidence type="ECO:0000313" key="8">
    <source>
        <dbReference type="Proteomes" id="UP000824998"/>
    </source>
</evidence>
<keyword evidence="3 4" id="KW-0175">Coiled coil</keyword>
<evidence type="ECO:0000256" key="2">
    <source>
        <dbReference type="ARBA" id="ARBA00022490"/>
    </source>
</evidence>
<dbReference type="GO" id="GO:0030705">
    <property type="term" value="P:cytoskeleton-dependent intracellular transport"/>
    <property type="evidence" value="ECO:0007669"/>
    <property type="project" value="InterPro"/>
</dbReference>
<evidence type="ECO:0000259" key="6">
    <source>
        <dbReference type="Pfam" id="PF19047"/>
    </source>
</evidence>
<feature type="coiled-coil region" evidence="4">
    <location>
        <begin position="237"/>
        <end position="336"/>
    </location>
</feature>
<dbReference type="InterPro" id="IPR036872">
    <property type="entry name" value="CH_dom_sf"/>
</dbReference>
<sequence>MPTHGQKDTAAALLTWVNHSFPLDSKVERLADFSDGSVLSKMLEDIDPKYAVQNLGNDRSGPQWLNKKRSLETIHKSLQKYIRDKCDGLEIRLDSPINFNAIAENDDARGIIALIGIFLTAAMRGPSQEKYINGVLTLDPITQAKIADAIKKADRGVNSEDSEIPGTHTNDAGLALEAEHATLSAKHESLKKKHADMITRFEHLQFSYDNLRDHNEETALALHNAKESNSGDQTDYIKSLKSQLQEANELIESQEHQLENDRIMREKFERELRQVRPAANSAMSMQDELKELRADNANLHRKANTVDHYQKKLQAQGDVEKENQNLRRQIGTLEANQKDFDRVYEQNAKLETTTTEYQHRFEMLETNVVELGNFKKILEEELRQRDARITNLTEGKAHDERFISDLQEQLQIRTHSPVRLSPELVEAKGLSNLNLEDELSQSRDPSLELSRFKAEIQLLKSQASGTNNSALRLEIEELQRKNKRLDENLRDFQEKYSILQMQMNAFVSKLDTEKLVPALQGVLDLKYPFQLLTDGFYRDEAVAKTRNLYLEAAHDLSICKAKLTTTQAELTSRDREYLAAKADPNRSIVDAIDQDEASALEDLKATNDLITTSFQQDLLLAQGQLKDLIIDFEQQKSHLLDAFVAKDKANSEIATLKDALSATPKPETETGTETQNAEVTPTVEVQKTAEVRNSSRSWICRMIYPNMSLLFDNNPQESKTIVPADNESRASLESPLPVAKVDEASSSHLDQLLDSERAALGISSPRIIVPSSAPSTPQSNASPPMPLKFSRRSSRAG</sequence>
<feature type="compositionally biased region" description="Polar residues" evidence="5">
    <location>
        <begin position="772"/>
        <end position="782"/>
    </location>
</feature>
<dbReference type="Pfam" id="PF19047">
    <property type="entry name" value="HOOK_N"/>
    <property type="match status" value="1"/>
</dbReference>
<dbReference type="CDD" id="cd22211">
    <property type="entry name" value="HkD_SF"/>
    <property type="match status" value="1"/>
</dbReference>
<feature type="region of interest" description="Disordered" evidence="5">
    <location>
        <begin position="763"/>
        <end position="797"/>
    </location>
</feature>
<dbReference type="GO" id="GO:0005815">
    <property type="term" value="C:microtubule organizing center"/>
    <property type="evidence" value="ECO:0007669"/>
    <property type="project" value="TreeGrafter"/>
</dbReference>
<keyword evidence="2" id="KW-0963">Cytoplasm</keyword>
<proteinExistence type="predicted"/>
<dbReference type="OrthoDB" id="49395at2759"/>
<dbReference type="EMBL" id="MU251629">
    <property type="protein sequence ID" value="KAG9231017.1"/>
    <property type="molecule type" value="Genomic_DNA"/>
</dbReference>
<dbReference type="PANTHER" id="PTHR18947:SF28">
    <property type="entry name" value="GIRDIN, ISOFORM A"/>
    <property type="match status" value="1"/>
</dbReference>
<dbReference type="Proteomes" id="UP000824998">
    <property type="component" value="Unassembled WGS sequence"/>
</dbReference>
<dbReference type="PANTHER" id="PTHR18947">
    <property type="entry name" value="HOOK PROTEINS"/>
    <property type="match status" value="1"/>
</dbReference>
<dbReference type="GO" id="GO:0008017">
    <property type="term" value="F:microtubule binding"/>
    <property type="evidence" value="ECO:0007669"/>
    <property type="project" value="TreeGrafter"/>
</dbReference>
<protein>
    <recommendedName>
        <fullName evidence="6">HOOK N-terminal domain-containing protein</fullName>
    </recommendedName>
</protein>
<feature type="domain" description="HOOK N-terminal" evidence="6">
    <location>
        <begin position="11"/>
        <end position="151"/>
    </location>
</feature>
<dbReference type="GO" id="GO:0031122">
    <property type="term" value="P:cytoplasmic microtubule organization"/>
    <property type="evidence" value="ECO:0007669"/>
    <property type="project" value="TreeGrafter"/>
</dbReference>
<dbReference type="InterPro" id="IPR043936">
    <property type="entry name" value="HOOK_N"/>
</dbReference>
<evidence type="ECO:0000256" key="4">
    <source>
        <dbReference type="SAM" id="Coils"/>
    </source>
</evidence>
<dbReference type="GO" id="GO:0051959">
    <property type="term" value="F:dynein light intermediate chain binding"/>
    <property type="evidence" value="ECO:0007669"/>
    <property type="project" value="TreeGrafter"/>
</dbReference>
<evidence type="ECO:0000256" key="1">
    <source>
        <dbReference type="ARBA" id="ARBA00004496"/>
    </source>
</evidence>
<feature type="region of interest" description="Disordered" evidence="5">
    <location>
        <begin position="660"/>
        <end position="679"/>
    </location>
</feature>